<protein>
    <submittedName>
        <fullName evidence="5">MarR family transcriptional regulator</fullName>
    </submittedName>
</protein>
<evidence type="ECO:0000313" key="5">
    <source>
        <dbReference type="EMBL" id="RBI85821.1"/>
    </source>
</evidence>
<organism evidence="5 6">
    <name type="scientific">Rhodosalinus halophilus</name>
    <dbReference type="NCBI Taxonomy" id="2259333"/>
    <lineage>
        <taxon>Bacteria</taxon>
        <taxon>Pseudomonadati</taxon>
        <taxon>Pseudomonadota</taxon>
        <taxon>Alphaproteobacteria</taxon>
        <taxon>Rhodobacterales</taxon>
        <taxon>Paracoccaceae</taxon>
        <taxon>Rhodosalinus</taxon>
    </lineage>
</organism>
<feature type="domain" description="HTH marR-type" evidence="4">
    <location>
        <begin position="31"/>
        <end position="164"/>
    </location>
</feature>
<dbReference type="InterPro" id="IPR000835">
    <property type="entry name" value="HTH_MarR-typ"/>
</dbReference>
<dbReference type="PROSITE" id="PS01117">
    <property type="entry name" value="HTH_MARR_1"/>
    <property type="match status" value="1"/>
</dbReference>
<dbReference type="Gene3D" id="1.10.10.10">
    <property type="entry name" value="Winged helix-like DNA-binding domain superfamily/Winged helix DNA-binding domain"/>
    <property type="match status" value="1"/>
</dbReference>
<evidence type="ECO:0000256" key="3">
    <source>
        <dbReference type="ARBA" id="ARBA00023163"/>
    </source>
</evidence>
<dbReference type="InterPro" id="IPR036388">
    <property type="entry name" value="WH-like_DNA-bd_sf"/>
</dbReference>
<dbReference type="Proteomes" id="UP000253370">
    <property type="component" value="Unassembled WGS sequence"/>
</dbReference>
<evidence type="ECO:0000259" key="4">
    <source>
        <dbReference type="PROSITE" id="PS50995"/>
    </source>
</evidence>
<dbReference type="OrthoDB" id="8228089at2"/>
<keyword evidence="6" id="KW-1185">Reference proteome</keyword>
<proteinExistence type="predicted"/>
<keyword evidence="2" id="KW-0238">DNA-binding</keyword>
<dbReference type="SMART" id="SM00347">
    <property type="entry name" value="HTH_MARR"/>
    <property type="match status" value="1"/>
</dbReference>
<reference evidence="5 6" key="1">
    <citation type="submission" date="2018-07" db="EMBL/GenBank/DDBJ databases">
        <title>Rhodosalinus sp. strain E84T genomic sequence and assembly.</title>
        <authorList>
            <person name="Liu Z.-W."/>
            <person name="Lu D.-C."/>
        </authorList>
    </citation>
    <scope>NUCLEOTIDE SEQUENCE [LARGE SCALE GENOMIC DNA]</scope>
    <source>
        <strain evidence="5 6">E84</strain>
    </source>
</reference>
<dbReference type="AlphaFoldDB" id="A0A365UAQ2"/>
<evidence type="ECO:0000256" key="2">
    <source>
        <dbReference type="ARBA" id="ARBA00023125"/>
    </source>
</evidence>
<dbReference type="PANTHER" id="PTHR42756">
    <property type="entry name" value="TRANSCRIPTIONAL REGULATOR, MARR"/>
    <property type="match status" value="1"/>
</dbReference>
<keyword evidence="1" id="KW-0805">Transcription regulation</keyword>
<dbReference type="InterPro" id="IPR023187">
    <property type="entry name" value="Tscrpt_reg_MarR-type_CS"/>
</dbReference>
<comment type="caution">
    <text evidence="5">The sequence shown here is derived from an EMBL/GenBank/DDBJ whole genome shotgun (WGS) entry which is preliminary data.</text>
</comment>
<dbReference type="EMBL" id="QNTQ01000006">
    <property type="protein sequence ID" value="RBI85821.1"/>
    <property type="molecule type" value="Genomic_DNA"/>
</dbReference>
<dbReference type="RefSeq" id="WP_113289080.1">
    <property type="nucleotide sequence ID" value="NZ_QNTQ01000006.1"/>
</dbReference>
<keyword evidence="3" id="KW-0804">Transcription</keyword>
<sequence length="172" mass="19370">MTATDRARPISNPKTSTPRRLAEDEIDIGMLDRFVGTYLRAAYEASYADFEALLGDNAVPPGYLSILTLIAHNPGISQTQIGRKAHRDKSAVTKALRRMEDEGLIRRTRLDDDRRTYVSEVTEKGAELQAKLQDKALLHVSRLTEIIGHERHAMLLETLRDIIENLPARPEP</sequence>
<accession>A0A365UAQ2</accession>
<dbReference type="PROSITE" id="PS50995">
    <property type="entry name" value="HTH_MARR_2"/>
    <property type="match status" value="1"/>
</dbReference>
<dbReference type="PANTHER" id="PTHR42756:SF1">
    <property type="entry name" value="TRANSCRIPTIONAL REPRESSOR OF EMRAB OPERON"/>
    <property type="match status" value="1"/>
</dbReference>
<evidence type="ECO:0000313" key="6">
    <source>
        <dbReference type="Proteomes" id="UP000253370"/>
    </source>
</evidence>
<dbReference type="GO" id="GO:0003677">
    <property type="term" value="F:DNA binding"/>
    <property type="evidence" value="ECO:0007669"/>
    <property type="project" value="UniProtKB-KW"/>
</dbReference>
<evidence type="ECO:0000256" key="1">
    <source>
        <dbReference type="ARBA" id="ARBA00023015"/>
    </source>
</evidence>
<dbReference type="SUPFAM" id="SSF46785">
    <property type="entry name" value="Winged helix' DNA-binding domain"/>
    <property type="match status" value="1"/>
</dbReference>
<dbReference type="PRINTS" id="PR00598">
    <property type="entry name" value="HTHMARR"/>
</dbReference>
<gene>
    <name evidence="5" type="ORF">DRV85_08870</name>
</gene>
<dbReference type="Pfam" id="PF01047">
    <property type="entry name" value="MarR"/>
    <property type="match status" value="1"/>
</dbReference>
<name>A0A365UAQ2_9RHOB</name>
<dbReference type="InterPro" id="IPR036390">
    <property type="entry name" value="WH_DNA-bd_sf"/>
</dbReference>
<dbReference type="GO" id="GO:0003700">
    <property type="term" value="F:DNA-binding transcription factor activity"/>
    <property type="evidence" value="ECO:0007669"/>
    <property type="project" value="InterPro"/>
</dbReference>